<dbReference type="PRINTS" id="PR00599">
    <property type="entry name" value="MAPEPTIDASE"/>
</dbReference>
<dbReference type="GO" id="GO:0005829">
    <property type="term" value="C:cytosol"/>
    <property type="evidence" value="ECO:0007669"/>
    <property type="project" value="TreeGrafter"/>
</dbReference>
<evidence type="ECO:0000259" key="1">
    <source>
        <dbReference type="Pfam" id="PF00557"/>
    </source>
</evidence>
<dbReference type="PANTHER" id="PTHR43330">
    <property type="entry name" value="METHIONINE AMINOPEPTIDASE"/>
    <property type="match status" value="1"/>
</dbReference>
<accession>A0A2M7W1S8</accession>
<dbReference type="SUPFAM" id="SSF55920">
    <property type="entry name" value="Creatinase/aminopeptidase"/>
    <property type="match status" value="1"/>
</dbReference>
<dbReference type="InterPro" id="IPR000994">
    <property type="entry name" value="Pept_M24"/>
</dbReference>
<reference evidence="3" key="1">
    <citation type="submission" date="2017-09" db="EMBL/GenBank/DDBJ databases">
        <title>Depth-based differentiation of microbial function through sediment-hosted aquifers and enrichment of novel symbionts in the deep terrestrial subsurface.</title>
        <authorList>
            <person name="Probst A.J."/>
            <person name="Ladd B."/>
            <person name="Jarett J.K."/>
            <person name="Geller-Mcgrath D.E."/>
            <person name="Sieber C.M.K."/>
            <person name="Emerson J.B."/>
            <person name="Anantharaman K."/>
            <person name="Thomas B.C."/>
            <person name="Malmstrom R."/>
            <person name="Stieglmeier M."/>
            <person name="Klingl A."/>
            <person name="Woyke T."/>
            <person name="Ryan C.M."/>
            <person name="Banfield J.F."/>
        </authorList>
    </citation>
    <scope>NUCLEOTIDE SEQUENCE [LARGE SCALE GENOMIC DNA]</scope>
</reference>
<comment type="caution">
    <text evidence="2">The sequence shown here is derived from an EMBL/GenBank/DDBJ whole genome shotgun (WGS) entry which is preliminary data.</text>
</comment>
<dbReference type="Gene3D" id="3.90.230.10">
    <property type="entry name" value="Creatinase/methionine aminopeptidase superfamily"/>
    <property type="match status" value="1"/>
</dbReference>
<organism evidence="2 3">
    <name type="scientific">Candidatus Dojkabacteria bacterium CG_4_10_14_0_2_um_filter_Dojkabacteria_WS6_41_15</name>
    <dbReference type="NCBI Taxonomy" id="2014249"/>
    <lineage>
        <taxon>Bacteria</taxon>
        <taxon>Candidatus Dojkabacteria</taxon>
    </lineage>
</organism>
<gene>
    <name evidence="2" type="ORF">COX64_02930</name>
</gene>
<dbReference type="PANTHER" id="PTHR43330:SF27">
    <property type="entry name" value="METHIONINE AMINOPEPTIDASE"/>
    <property type="match status" value="1"/>
</dbReference>
<dbReference type="Proteomes" id="UP000228952">
    <property type="component" value="Unassembled WGS sequence"/>
</dbReference>
<dbReference type="GO" id="GO:0070006">
    <property type="term" value="F:metalloaminopeptidase activity"/>
    <property type="evidence" value="ECO:0007669"/>
    <property type="project" value="TreeGrafter"/>
</dbReference>
<evidence type="ECO:0000313" key="3">
    <source>
        <dbReference type="Proteomes" id="UP000228952"/>
    </source>
</evidence>
<dbReference type="AlphaFoldDB" id="A0A2M7W1S8"/>
<feature type="domain" description="Peptidase M24" evidence="1">
    <location>
        <begin position="10"/>
        <end position="219"/>
    </location>
</feature>
<sequence length="248" mass="27057">MHNIPEKIQLMKEGGRLLSILMEKTLARIGIGTTGIELESFFDTSLKGLGVQSAFKGYEGYPYHLCIGINDMVVHGFPSARKFQQGEIVTVDMGLIYKGYYSDMARTVVIGEDVHGYQPFIDAVQTAHFASVAKAKVGNKIGDMAAASQQIVEFDHSYGVVREMVGHGVGEKLHMSPDVPGYGRVHTGPVLKEFQTLAVEIIAIRHPNSSLKNSIDGWQTYSVVGEVCAIYENSIYVGKQGGVLLTNC</sequence>
<proteinExistence type="predicted"/>
<dbReference type="InterPro" id="IPR001714">
    <property type="entry name" value="Pept_M24_MAP"/>
</dbReference>
<dbReference type="InterPro" id="IPR036005">
    <property type="entry name" value="Creatinase/aminopeptidase-like"/>
</dbReference>
<protein>
    <recommendedName>
        <fullName evidence="1">Peptidase M24 domain-containing protein</fullName>
    </recommendedName>
</protein>
<name>A0A2M7W1S8_9BACT</name>
<dbReference type="EMBL" id="PFQB01000075">
    <property type="protein sequence ID" value="PJA13798.1"/>
    <property type="molecule type" value="Genomic_DNA"/>
</dbReference>
<dbReference type="Pfam" id="PF00557">
    <property type="entry name" value="Peptidase_M24"/>
    <property type="match status" value="1"/>
</dbReference>
<evidence type="ECO:0000313" key="2">
    <source>
        <dbReference type="EMBL" id="PJA13798.1"/>
    </source>
</evidence>